<proteinExistence type="predicted"/>
<name>A0CSZ0_PARTE</name>
<dbReference type="Gene3D" id="2.40.30.10">
    <property type="entry name" value="Translation factors"/>
    <property type="match status" value="1"/>
</dbReference>
<reference evidence="1 2" key="1">
    <citation type="journal article" date="2006" name="Nature">
        <title>Global trends of whole-genome duplications revealed by the ciliate Paramecium tetraurelia.</title>
        <authorList>
            <consortium name="Genoscope"/>
            <person name="Aury J.-M."/>
            <person name="Jaillon O."/>
            <person name="Duret L."/>
            <person name="Noel B."/>
            <person name="Jubin C."/>
            <person name="Porcel B.M."/>
            <person name="Segurens B."/>
            <person name="Daubin V."/>
            <person name="Anthouard V."/>
            <person name="Aiach N."/>
            <person name="Arnaiz O."/>
            <person name="Billaut A."/>
            <person name="Beisson J."/>
            <person name="Blanc I."/>
            <person name="Bouhouche K."/>
            <person name="Camara F."/>
            <person name="Duharcourt S."/>
            <person name="Guigo R."/>
            <person name="Gogendeau D."/>
            <person name="Katinka M."/>
            <person name="Keller A.-M."/>
            <person name="Kissmehl R."/>
            <person name="Klotz C."/>
            <person name="Koll F."/>
            <person name="Le Moue A."/>
            <person name="Lepere C."/>
            <person name="Malinsky S."/>
            <person name="Nowacki M."/>
            <person name="Nowak J.K."/>
            <person name="Plattner H."/>
            <person name="Poulain J."/>
            <person name="Ruiz F."/>
            <person name="Serrano V."/>
            <person name="Zagulski M."/>
            <person name="Dessen P."/>
            <person name="Betermier M."/>
            <person name="Weissenbach J."/>
            <person name="Scarpelli C."/>
            <person name="Schachter V."/>
            <person name="Sperling L."/>
            <person name="Meyer E."/>
            <person name="Cohen J."/>
            <person name="Wincker P."/>
        </authorList>
    </citation>
    <scope>NUCLEOTIDE SEQUENCE [LARGE SCALE GENOMIC DNA]</scope>
    <source>
        <strain evidence="1 2">Stock d4-2</strain>
    </source>
</reference>
<dbReference type="KEGG" id="ptm:GSPATT00010180001"/>
<gene>
    <name evidence="1" type="ORF">GSPATT00010180001</name>
</gene>
<accession>A0CSZ0</accession>
<evidence type="ECO:0000313" key="2">
    <source>
        <dbReference type="Proteomes" id="UP000000600"/>
    </source>
</evidence>
<dbReference type="Proteomes" id="UP000000600">
    <property type="component" value="Unassembled WGS sequence"/>
</dbReference>
<evidence type="ECO:0000313" key="1">
    <source>
        <dbReference type="EMBL" id="CAK73907.1"/>
    </source>
</evidence>
<dbReference type="InParanoid" id="A0CSZ0"/>
<dbReference type="OrthoDB" id="4928at2759"/>
<dbReference type="AlphaFoldDB" id="A0CSZ0"/>
<sequence>MQKYCLMSLQFQVLKLNKQYQKQERLYSFMIKIVTKIKLELLRLLNQSQESLKEAKATTGAIALRIGTNQAIQTGKQITLETNQQVWYLMISFPQITRRAILILKEHYREDITLDDWQLIQDQKLFLNIV</sequence>
<dbReference type="RefSeq" id="XP_001441304.1">
    <property type="nucleotide sequence ID" value="XM_001441267.1"/>
</dbReference>
<dbReference type="HOGENOM" id="CLU_1942164_0_0_1"/>
<protein>
    <submittedName>
        <fullName evidence="1">Uncharacterized protein</fullName>
    </submittedName>
</protein>
<dbReference type="EMBL" id="CT868163">
    <property type="protein sequence ID" value="CAK73907.1"/>
    <property type="molecule type" value="Genomic_DNA"/>
</dbReference>
<organism evidence="1 2">
    <name type="scientific">Paramecium tetraurelia</name>
    <dbReference type="NCBI Taxonomy" id="5888"/>
    <lineage>
        <taxon>Eukaryota</taxon>
        <taxon>Sar</taxon>
        <taxon>Alveolata</taxon>
        <taxon>Ciliophora</taxon>
        <taxon>Intramacronucleata</taxon>
        <taxon>Oligohymenophorea</taxon>
        <taxon>Peniculida</taxon>
        <taxon>Parameciidae</taxon>
        <taxon>Paramecium</taxon>
    </lineage>
</organism>
<keyword evidence="2" id="KW-1185">Reference proteome</keyword>
<dbReference type="GeneID" id="5027089"/>